<gene>
    <name evidence="2" type="ORF">AVEN_250131_1</name>
</gene>
<dbReference type="Proteomes" id="UP000499080">
    <property type="component" value="Unassembled WGS sequence"/>
</dbReference>
<accession>A0A4Y2L839</accession>
<evidence type="ECO:0000313" key="3">
    <source>
        <dbReference type="Proteomes" id="UP000499080"/>
    </source>
</evidence>
<comment type="caution">
    <text evidence="2">The sequence shown here is derived from an EMBL/GenBank/DDBJ whole genome shotgun (WGS) entry which is preliminary data.</text>
</comment>
<dbReference type="AlphaFoldDB" id="A0A4Y2L839"/>
<feature type="region of interest" description="Disordered" evidence="1">
    <location>
        <begin position="1"/>
        <end position="36"/>
    </location>
</feature>
<proteinExistence type="predicted"/>
<evidence type="ECO:0000313" key="2">
    <source>
        <dbReference type="EMBL" id="GBN09993.1"/>
    </source>
</evidence>
<protein>
    <submittedName>
        <fullName evidence="2">Uncharacterized protein</fullName>
    </submittedName>
</protein>
<organism evidence="2 3">
    <name type="scientific">Araneus ventricosus</name>
    <name type="common">Orbweaver spider</name>
    <name type="synonym">Epeira ventricosa</name>
    <dbReference type="NCBI Taxonomy" id="182803"/>
    <lineage>
        <taxon>Eukaryota</taxon>
        <taxon>Metazoa</taxon>
        <taxon>Ecdysozoa</taxon>
        <taxon>Arthropoda</taxon>
        <taxon>Chelicerata</taxon>
        <taxon>Arachnida</taxon>
        <taxon>Araneae</taxon>
        <taxon>Araneomorphae</taxon>
        <taxon>Entelegynae</taxon>
        <taxon>Araneoidea</taxon>
        <taxon>Araneidae</taxon>
        <taxon>Araneus</taxon>
    </lineage>
</organism>
<reference evidence="2 3" key="1">
    <citation type="journal article" date="2019" name="Sci. Rep.">
        <title>Orb-weaving spider Araneus ventricosus genome elucidates the spidroin gene catalogue.</title>
        <authorList>
            <person name="Kono N."/>
            <person name="Nakamura H."/>
            <person name="Ohtoshi R."/>
            <person name="Moran D.A.P."/>
            <person name="Shinohara A."/>
            <person name="Yoshida Y."/>
            <person name="Fujiwara M."/>
            <person name="Mori M."/>
            <person name="Tomita M."/>
            <person name="Arakawa K."/>
        </authorList>
    </citation>
    <scope>NUCLEOTIDE SEQUENCE [LARGE SCALE GENOMIC DNA]</scope>
</reference>
<dbReference type="EMBL" id="BGPR01117446">
    <property type="protein sequence ID" value="GBN09993.1"/>
    <property type="molecule type" value="Genomic_DNA"/>
</dbReference>
<keyword evidence="3" id="KW-1185">Reference proteome</keyword>
<feature type="non-terminal residue" evidence="2">
    <location>
        <position position="36"/>
    </location>
</feature>
<evidence type="ECO:0000256" key="1">
    <source>
        <dbReference type="SAM" id="MobiDB-lite"/>
    </source>
</evidence>
<sequence>MEGPDMTNIDRPSNAIGMMQSFPDYAPATADDSIKA</sequence>
<name>A0A4Y2L839_ARAVE</name>